<gene>
    <name evidence="6" type="ORF">GCM10009606_00230</name>
</gene>
<evidence type="ECO:0000256" key="3">
    <source>
        <dbReference type="ARBA" id="ARBA00023163"/>
    </source>
</evidence>
<proteinExistence type="predicted"/>
<dbReference type="Pfam" id="PF00440">
    <property type="entry name" value="TetR_N"/>
    <property type="match status" value="1"/>
</dbReference>
<dbReference type="InterPro" id="IPR001647">
    <property type="entry name" value="HTH_TetR"/>
</dbReference>
<evidence type="ECO:0000256" key="4">
    <source>
        <dbReference type="PROSITE-ProRule" id="PRU00335"/>
    </source>
</evidence>
<evidence type="ECO:0000313" key="7">
    <source>
        <dbReference type="Proteomes" id="UP001499979"/>
    </source>
</evidence>
<dbReference type="Pfam" id="PF16925">
    <property type="entry name" value="TetR_C_13"/>
    <property type="match status" value="1"/>
</dbReference>
<feature type="DNA-binding region" description="H-T-H motif" evidence="4">
    <location>
        <begin position="43"/>
        <end position="62"/>
    </location>
</feature>
<dbReference type="PROSITE" id="PS50977">
    <property type="entry name" value="HTH_TETR_2"/>
    <property type="match status" value="1"/>
</dbReference>
<dbReference type="EMBL" id="BAAAJE010000001">
    <property type="protein sequence ID" value="GAA1124540.1"/>
    <property type="molecule type" value="Genomic_DNA"/>
</dbReference>
<dbReference type="SUPFAM" id="SSF46689">
    <property type="entry name" value="Homeodomain-like"/>
    <property type="match status" value="1"/>
</dbReference>
<dbReference type="Proteomes" id="UP001499979">
    <property type="component" value="Unassembled WGS sequence"/>
</dbReference>
<evidence type="ECO:0000259" key="5">
    <source>
        <dbReference type="PROSITE" id="PS50977"/>
    </source>
</evidence>
<comment type="caution">
    <text evidence="6">The sequence shown here is derived from an EMBL/GenBank/DDBJ whole genome shotgun (WGS) entry which is preliminary data.</text>
</comment>
<dbReference type="PANTHER" id="PTHR47506:SF6">
    <property type="entry name" value="HTH-TYPE TRANSCRIPTIONAL REPRESSOR NEMR"/>
    <property type="match status" value="1"/>
</dbReference>
<protein>
    <submittedName>
        <fullName evidence="6">TetR/AcrR family transcriptional regulator</fullName>
    </submittedName>
</protein>
<dbReference type="InterPro" id="IPR009057">
    <property type="entry name" value="Homeodomain-like_sf"/>
</dbReference>
<evidence type="ECO:0000256" key="2">
    <source>
        <dbReference type="ARBA" id="ARBA00023125"/>
    </source>
</evidence>
<feature type="domain" description="HTH tetR-type" evidence="5">
    <location>
        <begin position="20"/>
        <end position="80"/>
    </location>
</feature>
<dbReference type="SUPFAM" id="SSF48498">
    <property type="entry name" value="Tetracyclin repressor-like, C-terminal domain"/>
    <property type="match status" value="1"/>
</dbReference>
<keyword evidence="7" id="KW-1185">Reference proteome</keyword>
<reference evidence="7" key="1">
    <citation type="journal article" date="2019" name="Int. J. Syst. Evol. Microbiol.">
        <title>The Global Catalogue of Microorganisms (GCM) 10K type strain sequencing project: providing services to taxonomists for standard genome sequencing and annotation.</title>
        <authorList>
            <consortium name="The Broad Institute Genomics Platform"/>
            <consortium name="The Broad Institute Genome Sequencing Center for Infectious Disease"/>
            <person name="Wu L."/>
            <person name="Ma J."/>
        </authorList>
    </citation>
    <scope>NUCLEOTIDE SEQUENCE [LARGE SCALE GENOMIC DNA]</scope>
    <source>
        <strain evidence="7">JCM 11813</strain>
    </source>
</reference>
<sequence length="211" mass="22720">MSEQLTDPAGTADGRIRRGDRTRRLVLGRAVDVASVDGLEGLSIGRLATDLSMSKSGLIAHFGSKEELQLATVRAARAIFAQTVIEPALRQPPGLGRLRALLDAWLEYSSDRKFPGGCFFARATHEFAARPGAVHDALAAVDAEWLALIARTIGEAQESGEVRSDVDPEQLAFDLAAYLDSANLRSLLIGTFEVYDQARAAVARRLEECAA</sequence>
<organism evidence="6 7">
    <name type="scientific">Nocardioides aquiterrae</name>
    <dbReference type="NCBI Taxonomy" id="203799"/>
    <lineage>
        <taxon>Bacteria</taxon>
        <taxon>Bacillati</taxon>
        <taxon>Actinomycetota</taxon>
        <taxon>Actinomycetes</taxon>
        <taxon>Propionibacteriales</taxon>
        <taxon>Nocardioidaceae</taxon>
        <taxon>Nocardioides</taxon>
    </lineage>
</organism>
<dbReference type="InterPro" id="IPR036271">
    <property type="entry name" value="Tet_transcr_reg_TetR-rel_C_sf"/>
</dbReference>
<evidence type="ECO:0000313" key="6">
    <source>
        <dbReference type="EMBL" id="GAA1124540.1"/>
    </source>
</evidence>
<dbReference type="InterPro" id="IPR011075">
    <property type="entry name" value="TetR_C"/>
</dbReference>
<keyword evidence="3" id="KW-0804">Transcription</keyword>
<evidence type="ECO:0000256" key="1">
    <source>
        <dbReference type="ARBA" id="ARBA00023015"/>
    </source>
</evidence>
<dbReference type="Gene3D" id="1.10.357.10">
    <property type="entry name" value="Tetracycline Repressor, domain 2"/>
    <property type="match status" value="1"/>
</dbReference>
<accession>A0ABP4ESE6</accession>
<keyword evidence="1" id="KW-0805">Transcription regulation</keyword>
<dbReference type="Gene3D" id="1.10.10.60">
    <property type="entry name" value="Homeodomain-like"/>
    <property type="match status" value="1"/>
</dbReference>
<dbReference type="PANTHER" id="PTHR47506">
    <property type="entry name" value="TRANSCRIPTIONAL REGULATORY PROTEIN"/>
    <property type="match status" value="1"/>
</dbReference>
<name>A0ABP4ESE6_9ACTN</name>
<dbReference type="RefSeq" id="WP_343904551.1">
    <property type="nucleotide sequence ID" value="NZ_BAAAJE010000001.1"/>
</dbReference>
<keyword evidence="2 4" id="KW-0238">DNA-binding</keyword>